<evidence type="ECO:0000313" key="4">
    <source>
        <dbReference type="Proteomes" id="UP001189429"/>
    </source>
</evidence>
<feature type="region of interest" description="Disordered" evidence="2">
    <location>
        <begin position="396"/>
        <end position="603"/>
    </location>
</feature>
<feature type="compositionally biased region" description="Basic and acidic residues" evidence="2">
    <location>
        <begin position="664"/>
        <end position="674"/>
    </location>
</feature>
<dbReference type="Proteomes" id="UP001189429">
    <property type="component" value="Unassembled WGS sequence"/>
</dbReference>
<feature type="region of interest" description="Disordered" evidence="2">
    <location>
        <begin position="1"/>
        <end position="37"/>
    </location>
</feature>
<feature type="compositionally biased region" description="Low complexity" evidence="2">
    <location>
        <begin position="408"/>
        <end position="421"/>
    </location>
</feature>
<gene>
    <name evidence="3" type="ORF">PCOR1329_LOCUS24579</name>
</gene>
<feature type="compositionally biased region" description="Pro residues" evidence="2">
    <location>
        <begin position="642"/>
        <end position="656"/>
    </location>
</feature>
<accession>A0ABN9S3H7</accession>
<feature type="region of interest" description="Disordered" evidence="2">
    <location>
        <begin position="841"/>
        <end position="861"/>
    </location>
</feature>
<feature type="compositionally biased region" description="Low complexity" evidence="2">
    <location>
        <begin position="968"/>
        <end position="983"/>
    </location>
</feature>
<feature type="compositionally biased region" description="Polar residues" evidence="2">
    <location>
        <begin position="1"/>
        <end position="10"/>
    </location>
</feature>
<keyword evidence="4" id="KW-1185">Reference proteome</keyword>
<evidence type="ECO:0000313" key="3">
    <source>
        <dbReference type="EMBL" id="CAK0824077.1"/>
    </source>
</evidence>
<feature type="compositionally biased region" description="Low complexity" evidence="2">
    <location>
        <begin position="482"/>
        <end position="504"/>
    </location>
</feature>
<keyword evidence="1" id="KW-0175">Coiled coil</keyword>
<feature type="coiled-coil region" evidence="1">
    <location>
        <begin position="327"/>
        <end position="371"/>
    </location>
</feature>
<proteinExistence type="predicted"/>
<organism evidence="3 4">
    <name type="scientific">Prorocentrum cordatum</name>
    <dbReference type="NCBI Taxonomy" id="2364126"/>
    <lineage>
        <taxon>Eukaryota</taxon>
        <taxon>Sar</taxon>
        <taxon>Alveolata</taxon>
        <taxon>Dinophyceae</taxon>
        <taxon>Prorocentrales</taxon>
        <taxon>Prorocentraceae</taxon>
        <taxon>Prorocentrum</taxon>
    </lineage>
</organism>
<feature type="region of interest" description="Disordered" evidence="2">
    <location>
        <begin position="927"/>
        <end position="993"/>
    </location>
</feature>
<feature type="compositionally biased region" description="Basic and acidic residues" evidence="2">
    <location>
        <begin position="465"/>
        <end position="481"/>
    </location>
</feature>
<feature type="non-terminal residue" evidence="3">
    <location>
        <position position="993"/>
    </location>
</feature>
<feature type="region of interest" description="Disordered" evidence="2">
    <location>
        <begin position="686"/>
        <end position="734"/>
    </location>
</feature>
<name>A0ABN9S3H7_9DINO</name>
<protein>
    <submittedName>
        <fullName evidence="3">Uncharacterized protein</fullName>
    </submittedName>
</protein>
<reference evidence="3" key="1">
    <citation type="submission" date="2023-10" db="EMBL/GenBank/DDBJ databases">
        <authorList>
            <person name="Chen Y."/>
            <person name="Shah S."/>
            <person name="Dougan E. K."/>
            <person name="Thang M."/>
            <person name="Chan C."/>
        </authorList>
    </citation>
    <scope>NUCLEOTIDE SEQUENCE [LARGE SCALE GENOMIC DNA]</scope>
</reference>
<evidence type="ECO:0000256" key="2">
    <source>
        <dbReference type="SAM" id="MobiDB-lite"/>
    </source>
</evidence>
<feature type="compositionally biased region" description="Acidic residues" evidence="2">
    <location>
        <begin position="711"/>
        <end position="723"/>
    </location>
</feature>
<comment type="caution">
    <text evidence="3">The sequence shown here is derived from an EMBL/GenBank/DDBJ whole genome shotgun (WGS) entry which is preliminary data.</text>
</comment>
<feature type="compositionally biased region" description="Low complexity" evidence="2">
    <location>
        <begin position="447"/>
        <end position="459"/>
    </location>
</feature>
<feature type="compositionally biased region" description="Polar residues" evidence="2">
    <location>
        <begin position="724"/>
        <end position="734"/>
    </location>
</feature>
<sequence>MRSRSPTRTGAAQRRGTSTRRKTASPEAQLATREGLRQAVHQDAIDATTLARSSRLVLGTAPQEAEEPGGFRALADAAEQALAEDDLKPRHLRITYTRGSDEDELHEDVFEDPSELQKGPRLLVSLKSVLALKTLCEREFRRVQELSCVLNDCRAAYFKELIWLREQLHRGEWPDADYEVFWYDPPHYMDDELKEFLKECIRFTNRKLIVENSELRAQLQKGAGDVTTLSSRMHLILKKFGSAQVLKELHLVVSTGAASGAKAQKTQMDDLEKAVEECFTNFRRVDDGWEASAISRSYTDYSDKRRPSRAVVGSQAQTAQGELAVALSAERARADRERQRADDLAEQLAALQAELDQFNGLEVAREKTEQEFAELMRSSKDIPELADELTDRAVDATEKARRSRPTNLGAAPGAAAPGTPGEEPPLPLAGRRQSAQGSPEGLRLRRAAPSSPAGAAATAAEDDARDSHSRGSADGRSRRGSSEAASPTAPGRPRAAAEPAGAAARPEDEVVAHVSNSAPMYGSVSPVMDRSSEHGAALSPKASPVTQGRSSEPEAALSPKAEAEAGGQPRPPAADEGVAQDRPAAAGGGAAQEAALLVQRERHEAEAARLKDQAAEVEKQLREEIASLAQEVARLRSTAPPREQPAAPPEEAPPQATPLALLGERLRESEDRADSLVAEVAELRRRLDKATEMSPQKRRARTPSKPSRSEEDSDSEGGADADEVQTSLSYSQRTKFSTKKRYLLLFEDSKVKDGIRSRRARSMSPERVYPGLQSDQASSAFDFLSGARRTVVAPQSVRLQVQPGGAAEGAGAQACAAARLPAELRGPLVAAPMVQALQRRAPAEALGERRGTPGRDSSLGRAAAVAGLPLQPRGHAGRAAAANAADWEADPAASSSAAPAAARAVAAVELGAAAQVDFRQWWHDDAAARGSPASSPVRRRAGLQALRGPAGGPDGDAEQLGFLPPPHAAAAARTAAGASPARGAEPEAEAEEA</sequence>
<evidence type="ECO:0000256" key="1">
    <source>
        <dbReference type="SAM" id="Coils"/>
    </source>
</evidence>
<dbReference type="EMBL" id="CAUYUJ010008480">
    <property type="protein sequence ID" value="CAK0824077.1"/>
    <property type="molecule type" value="Genomic_DNA"/>
</dbReference>
<feature type="region of interest" description="Disordered" evidence="2">
    <location>
        <begin position="632"/>
        <end position="674"/>
    </location>
</feature>